<evidence type="ECO:0000313" key="3">
    <source>
        <dbReference type="EMBL" id="EGC17491.1"/>
    </source>
</evidence>
<keyword evidence="2" id="KW-0472">Membrane</keyword>
<comment type="caution">
    <text evidence="3">The sequence shown here is derived from an EMBL/GenBank/DDBJ whole genome shotgun (WGS) entry which is preliminary data.</text>
</comment>
<accession>F0EY83</accession>
<evidence type="ECO:0000313" key="4">
    <source>
        <dbReference type="Proteomes" id="UP000004088"/>
    </source>
</evidence>
<feature type="compositionally biased region" description="Low complexity" evidence="1">
    <location>
        <begin position="46"/>
        <end position="67"/>
    </location>
</feature>
<evidence type="ECO:0000256" key="1">
    <source>
        <dbReference type="SAM" id="MobiDB-lite"/>
    </source>
</evidence>
<gene>
    <name evidence="3" type="ORF">HMPREF9098_0817</name>
</gene>
<reference evidence="3 4" key="1">
    <citation type="submission" date="2011-01" db="EMBL/GenBank/DDBJ databases">
        <authorList>
            <person name="Muzny D."/>
            <person name="Qin X."/>
            <person name="Deng J."/>
            <person name="Jiang H."/>
            <person name="Liu Y."/>
            <person name="Qu J."/>
            <person name="Song X.-Z."/>
            <person name="Zhang L."/>
            <person name="Thornton R."/>
            <person name="Coyle M."/>
            <person name="Francisco L."/>
            <person name="Jackson L."/>
            <person name="Javaid M."/>
            <person name="Korchina V."/>
            <person name="Kovar C."/>
            <person name="Mata R."/>
            <person name="Mathew T."/>
            <person name="Ngo R."/>
            <person name="Nguyen L."/>
            <person name="Nguyen N."/>
            <person name="Okwuonu G."/>
            <person name="Ongeri F."/>
            <person name="Pham C."/>
            <person name="Simmons D."/>
            <person name="Wilczek-Boney K."/>
            <person name="Hale W."/>
            <person name="Jakkamsetti A."/>
            <person name="Pham P."/>
            <person name="Ruth R."/>
            <person name="San Lucas F."/>
            <person name="Warren J."/>
            <person name="Zhang J."/>
            <person name="Zhao Z."/>
            <person name="Zhou C."/>
            <person name="Zhu D."/>
            <person name="Lee S."/>
            <person name="Bess C."/>
            <person name="Blankenburg K."/>
            <person name="Forbes L."/>
            <person name="Fu Q."/>
            <person name="Gubbala S."/>
            <person name="Hirani K."/>
            <person name="Jayaseelan J.C."/>
            <person name="Lara F."/>
            <person name="Munidasa M."/>
            <person name="Palculict T."/>
            <person name="Patil S."/>
            <person name="Pu L.-L."/>
            <person name="Saada N."/>
            <person name="Tang L."/>
            <person name="Weissenberger G."/>
            <person name="Zhu Y."/>
            <person name="Hemphill L."/>
            <person name="Shang Y."/>
            <person name="Youmans B."/>
            <person name="Ayvaz T."/>
            <person name="Ross M."/>
            <person name="Santibanez J."/>
            <person name="Aqrawi P."/>
            <person name="Gross S."/>
            <person name="Joshi V."/>
            <person name="Fowler G."/>
            <person name="Nazareth L."/>
            <person name="Reid J."/>
            <person name="Worley K."/>
            <person name="Petrosino J."/>
            <person name="Highlander S."/>
            <person name="Gibbs R."/>
        </authorList>
    </citation>
    <scope>NUCLEOTIDE SEQUENCE [LARGE SCALE GENOMIC DNA]</scope>
    <source>
        <strain evidence="3 4">ATCC 33394</strain>
    </source>
</reference>
<keyword evidence="2" id="KW-1133">Transmembrane helix</keyword>
<dbReference type="RefSeq" id="WP_003782118.1">
    <property type="nucleotide sequence ID" value="NZ_GL870929.1"/>
</dbReference>
<dbReference type="HOGENOM" id="CLU_969021_0_0_4"/>
<dbReference type="STRING" id="888741.HMPREF9098_0817"/>
<dbReference type="AlphaFoldDB" id="F0EY83"/>
<sequence>MSQIEVNCPECHKLVTLETEMLQQNDGKAVCSHCFHIFKLVKKTPKNAAGKKQPANAAAKGKNGKPAQESKTAEPKLAKTVKAMSAQTRTQRPLNYREPKAGGAKPMFAEVPQNPSPTVFNLLDRDSVNAQLPQISLQPGLGTASARTAMNHDAQKNNITIHTDSLVFTLVGDNNTGAPAPAAVSQGTLPGAVTPGGVPPAPTLPLAVSAEYEINWIVASLAAMAVLIMQLFYWMLVGN</sequence>
<feature type="transmembrane region" description="Helical" evidence="2">
    <location>
        <begin position="214"/>
        <end position="236"/>
    </location>
</feature>
<feature type="region of interest" description="Disordered" evidence="1">
    <location>
        <begin position="45"/>
        <end position="101"/>
    </location>
</feature>
<protein>
    <submittedName>
        <fullName evidence="3">Uncharacterized protein</fullName>
    </submittedName>
</protein>
<dbReference type="Proteomes" id="UP000004088">
    <property type="component" value="Unassembled WGS sequence"/>
</dbReference>
<dbReference type="EMBL" id="AEWV01000015">
    <property type="protein sequence ID" value="EGC17491.1"/>
    <property type="molecule type" value="Genomic_DNA"/>
</dbReference>
<evidence type="ECO:0000256" key="2">
    <source>
        <dbReference type="SAM" id="Phobius"/>
    </source>
</evidence>
<keyword evidence="2" id="KW-0812">Transmembrane</keyword>
<keyword evidence="4" id="KW-1185">Reference proteome</keyword>
<name>F0EY83_9NEIS</name>
<proteinExistence type="predicted"/>
<organism evidence="3 4">
    <name type="scientific">Kingella denitrificans ATCC 33394</name>
    <dbReference type="NCBI Taxonomy" id="888741"/>
    <lineage>
        <taxon>Bacteria</taxon>
        <taxon>Pseudomonadati</taxon>
        <taxon>Pseudomonadota</taxon>
        <taxon>Betaproteobacteria</taxon>
        <taxon>Neisseriales</taxon>
        <taxon>Neisseriaceae</taxon>
        <taxon>Kingella</taxon>
    </lineage>
</organism>